<evidence type="ECO:0000313" key="4">
    <source>
        <dbReference type="Proteomes" id="UP000568751"/>
    </source>
</evidence>
<reference evidence="3 4" key="1">
    <citation type="submission" date="2020-05" db="EMBL/GenBank/DDBJ databases">
        <title>Horizontal transmission and recombination maintain forever young bacterial symbiont genomes.</title>
        <authorList>
            <person name="Russell S.L."/>
            <person name="Pepper-Tunick E."/>
            <person name="Svedberg J."/>
            <person name="Byrne A."/>
            <person name="Ruelas Castillo J."/>
            <person name="Vollmers C."/>
            <person name="Beinart R.A."/>
            <person name="Corbett-Detig R."/>
        </authorList>
    </citation>
    <scope>NUCLEOTIDE SEQUENCE [LARGE SCALE GENOMIC DNA]</scope>
    <source>
        <strain evidence="3">455</strain>
    </source>
</reference>
<feature type="domain" description="AAA" evidence="2">
    <location>
        <begin position="5"/>
        <end position="88"/>
    </location>
</feature>
<keyword evidence="1" id="KW-0812">Transmembrane</keyword>
<dbReference type="Pfam" id="PF13173">
    <property type="entry name" value="AAA_14"/>
    <property type="match status" value="1"/>
</dbReference>
<evidence type="ECO:0000256" key="1">
    <source>
        <dbReference type="SAM" id="Phobius"/>
    </source>
</evidence>
<keyword evidence="1" id="KW-0472">Membrane</keyword>
<name>A0A853F9C1_9GAMM</name>
<proteinExistence type="predicted"/>
<dbReference type="Proteomes" id="UP000568751">
    <property type="component" value="Unassembled WGS sequence"/>
</dbReference>
<feature type="transmembrane region" description="Helical" evidence="1">
    <location>
        <begin position="20"/>
        <end position="39"/>
    </location>
</feature>
<dbReference type="InterPro" id="IPR041682">
    <property type="entry name" value="AAA_14"/>
</dbReference>
<protein>
    <submittedName>
        <fullName evidence="3">AAA family ATPase</fullName>
    </submittedName>
</protein>
<evidence type="ECO:0000259" key="2">
    <source>
        <dbReference type="Pfam" id="PF13173"/>
    </source>
</evidence>
<dbReference type="EMBL" id="JACCHT010000021">
    <property type="protein sequence ID" value="NYT28730.1"/>
    <property type="molecule type" value="Genomic_DNA"/>
</dbReference>
<dbReference type="AlphaFoldDB" id="A0A853F9C1"/>
<keyword evidence="1" id="KW-1133">Transmembrane helix</keyword>
<evidence type="ECO:0000313" key="3">
    <source>
        <dbReference type="EMBL" id="NYT28730.1"/>
    </source>
</evidence>
<sequence>MGQDGKTVWLSVIDACKKALANINFICIFGNTVIYWAIVRKNSKICLRYASTQSYKIVYYFDEIQYLPKWEVHLKPLVDSYPAYKFYCQDLQQQHK</sequence>
<organism evidence="3 4">
    <name type="scientific">Candidatus Thiodubiliella endoseptemdiera</name>
    <dbReference type="NCBI Taxonomy" id="2738886"/>
    <lineage>
        <taxon>Bacteria</taxon>
        <taxon>Pseudomonadati</taxon>
        <taxon>Pseudomonadota</taxon>
        <taxon>Gammaproteobacteria</taxon>
        <taxon>Candidatus Pseudothioglobaceae</taxon>
        <taxon>Candidatus Thiodubiliella</taxon>
    </lineage>
</organism>
<gene>
    <name evidence="3" type="ORF">H0A76_13300</name>
</gene>
<accession>A0A853F9C1</accession>
<comment type="caution">
    <text evidence="3">The sequence shown here is derived from an EMBL/GenBank/DDBJ whole genome shotgun (WGS) entry which is preliminary data.</text>
</comment>